<evidence type="ECO:0000256" key="3">
    <source>
        <dbReference type="RuleBase" id="RU003693"/>
    </source>
</evidence>
<dbReference type="InterPro" id="IPR015424">
    <property type="entry name" value="PyrdxlP-dep_Trfase"/>
</dbReference>
<dbReference type="RefSeq" id="WP_184696699.1">
    <property type="nucleotide sequence ID" value="NZ_JACHJN010000012.1"/>
</dbReference>
<name>A0A841CRX2_9PSEU</name>
<sequence>MLFRPAPLEDWLRDYYFEASTDISSSGVEPYDFAQLRSLLGIEPEELDRVSFRDSPSAGSLELRSLIASRWGSGAASEVIVANGSTEAQLLVFASILGPGDEVVVVEPAYHSLISTVDALGCRVRRWHLRSEEQFQPDLEELRRLVTARTKMIVVNFPHNPTGVTLTHAEQRELVEIAQRYGSYLLWDGAFEDLVYDAPSLPAVSILYDRGISFGTLSKSYGLPGLRLGWAIGPSEIVKHCVTTRDYTTLALSPLVEFVARQVVASADRLLLPRLQVAARNREVVDEWMGAHQRVVSYARPAAGVVVFPRLRSIPDTIAFCHRLMREHGVLLVPGECFHHPGHVRLGFGGDSVDLARGLHAFSELLSESEGSS</sequence>
<dbReference type="GO" id="GO:0030170">
    <property type="term" value="F:pyridoxal phosphate binding"/>
    <property type="evidence" value="ECO:0007669"/>
    <property type="project" value="InterPro"/>
</dbReference>
<dbReference type="CDD" id="cd00609">
    <property type="entry name" value="AAT_like"/>
    <property type="match status" value="1"/>
</dbReference>
<dbReference type="GO" id="GO:0016740">
    <property type="term" value="F:transferase activity"/>
    <property type="evidence" value="ECO:0007669"/>
    <property type="project" value="InterPro"/>
</dbReference>
<evidence type="ECO:0000313" key="6">
    <source>
        <dbReference type="Proteomes" id="UP000547510"/>
    </source>
</evidence>
<comment type="similarity">
    <text evidence="3">Belongs to the class-II pyridoxal-phosphate-dependent aminotransferase family.</text>
</comment>
<protein>
    <submittedName>
        <fullName evidence="5">Capreomycidine synthase</fullName>
    </submittedName>
</protein>
<dbReference type="EMBL" id="JACHJN010000012">
    <property type="protein sequence ID" value="MBB5959623.1"/>
    <property type="molecule type" value="Genomic_DNA"/>
</dbReference>
<reference evidence="5 6" key="1">
    <citation type="submission" date="2020-08" db="EMBL/GenBank/DDBJ databases">
        <title>Genomic Encyclopedia of Type Strains, Phase III (KMG-III): the genomes of soil and plant-associated and newly described type strains.</title>
        <authorList>
            <person name="Whitman W."/>
        </authorList>
    </citation>
    <scope>NUCLEOTIDE SEQUENCE [LARGE SCALE GENOMIC DNA]</scope>
    <source>
        <strain evidence="5 6">CECT 8640</strain>
    </source>
</reference>
<dbReference type="Proteomes" id="UP000547510">
    <property type="component" value="Unassembled WGS sequence"/>
</dbReference>
<gene>
    <name evidence="5" type="ORF">FHS29_006244</name>
</gene>
<dbReference type="InterPro" id="IPR001917">
    <property type="entry name" value="Aminotrans_II_pyridoxalP_BS"/>
</dbReference>
<evidence type="ECO:0000313" key="5">
    <source>
        <dbReference type="EMBL" id="MBB5959623.1"/>
    </source>
</evidence>
<evidence type="ECO:0000259" key="4">
    <source>
        <dbReference type="Pfam" id="PF00155"/>
    </source>
</evidence>
<dbReference type="Gene3D" id="3.40.640.10">
    <property type="entry name" value="Type I PLP-dependent aspartate aminotransferase-like (Major domain)"/>
    <property type="match status" value="1"/>
</dbReference>
<dbReference type="InterPro" id="IPR015421">
    <property type="entry name" value="PyrdxlP-dep_Trfase_major"/>
</dbReference>
<keyword evidence="2 3" id="KW-0663">Pyridoxal phosphate</keyword>
<dbReference type="InterPro" id="IPR015422">
    <property type="entry name" value="PyrdxlP-dep_Trfase_small"/>
</dbReference>
<dbReference type="SUPFAM" id="SSF53383">
    <property type="entry name" value="PLP-dependent transferases"/>
    <property type="match status" value="1"/>
</dbReference>
<accession>A0A841CRX2</accession>
<dbReference type="PANTHER" id="PTHR43510">
    <property type="entry name" value="AMINOTRANSFERASE FUNCTION, HYPOTHETICAL (EUROFUNG)"/>
    <property type="match status" value="1"/>
</dbReference>
<evidence type="ECO:0000256" key="1">
    <source>
        <dbReference type="ARBA" id="ARBA00001933"/>
    </source>
</evidence>
<dbReference type="Gene3D" id="3.90.1150.10">
    <property type="entry name" value="Aspartate Aminotransferase, domain 1"/>
    <property type="match status" value="1"/>
</dbReference>
<evidence type="ECO:0000256" key="2">
    <source>
        <dbReference type="ARBA" id="ARBA00022898"/>
    </source>
</evidence>
<dbReference type="AlphaFoldDB" id="A0A841CRX2"/>
<dbReference type="PROSITE" id="PS00599">
    <property type="entry name" value="AA_TRANSFER_CLASS_2"/>
    <property type="match status" value="1"/>
</dbReference>
<dbReference type="InterPro" id="IPR004839">
    <property type="entry name" value="Aminotransferase_I/II_large"/>
</dbReference>
<dbReference type="NCBIfam" id="TIGR03947">
    <property type="entry name" value="viomycin_VioD"/>
    <property type="match status" value="1"/>
</dbReference>
<organism evidence="5 6">
    <name type="scientific">Saccharothrix tamanrassetensis</name>
    <dbReference type="NCBI Taxonomy" id="1051531"/>
    <lineage>
        <taxon>Bacteria</taxon>
        <taxon>Bacillati</taxon>
        <taxon>Actinomycetota</taxon>
        <taxon>Actinomycetes</taxon>
        <taxon>Pseudonocardiales</taxon>
        <taxon>Pseudonocardiaceae</taxon>
        <taxon>Saccharothrix</taxon>
    </lineage>
</organism>
<comment type="caution">
    <text evidence="5">The sequence shown here is derived from an EMBL/GenBank/DDBJ whole genome shotgun (WGS) entry which is preliminary data.</text>
</comment>
<dbReference type="PANTHER" id="PTHR43510:SF1">
    <property type="entry name" value="AMINOTRANSFERASE FUNCTION, HYPOTHETICAL (EUROFUNG)"/>
    <property type="match status" value="1"/>
</dbReference>
<comment type="cofactor">
    <cofactor evidence="1 3">
        <name>pyridoxal 5'-phosphate</name>
        <dbReference type="ChEBI" id="CHEBI:597326"/>
    </cofactor>
</comment>
<dbReference type="InterPro" id="IPR023965">
    <property type="entry name" value="Capreomycidine_synthase"/>
</dbReference>
<proteinExistence type="inferred from homology"/>
<dbReference type="Pfam" id="PF00155">
    <property type="entry name" value="Aminotran_1_2"/>
    <property type="match status" value="1"/>
</dbReference>
<feature type="domain" description="Aminotransferase class I/classII large" evidence="4">
    <location>
        <begin position="55"/>
        <end position="361"/>
    </location>
</feature>
<keyword evidence="6" id="KW-1185">Reference proteome</keyword>